<dbReference type="Gene3D" id="2.130.10.10">
    <property type="entry name" value="YVTN repeat-like/Quinoprotein amine dehydrogenase"/>
    <property type="match status" value="1"/>
</dbReference>
<dbReference type="Pfam" id="PF00400">
    <property type="entry name" value="WD40"/>
    <property type="match status" value="2"/>
</dbReference>
<dbReference type="PANTHER" id="PTHR19879">
    <property type="entry name" value="TRANSCRIPTION INITIATION FACTOR TFIID"/>
    <property type="match status" value="1"/>
</dbReference>
<dbReference type="STRING" id="1284197.S8A7T7"/>
<evidence type="ECO:0000256" key="1">
    <source>
        <dbReference type="ARBA" id="ARBA00022574"/>
    </source>
</evidence>
<evidence type="ECO:0000313" key="5">
    <source>
        <dbReference type="Proteomes" id="UP000015100"/>
    </source>
</evidence>
<dbReference type="AlphaFoldDB" id="S8A7T7"/>
<dbReference type="InterPro" id="IPR019775">
    <property type="entry name" value="WD40_repeat_CS"/>
</dbReference>
<reference evidence="5" key="2">
    <citation type="submission" date="2013-04" db="EMBL/GenBank/DDBJ databases">
        <title>Genomic mechanisms accounting for the adaptation to parasitism in nematode-trapping fungi.</title>
        <authorList>
            <person name="Ahren D.G."/>
        </authorList>
    </citation>
    <scope>NUCLEOTIDE SEQUENCE [LARGE SCALE GENOMIC DNA]</scope>
    <source>
        <strain evidence="5">CBS 200.50</strain>
    </source>
</reference>
<name>S8A7T7_DACHA</name>
<dbReference type="PROSITE" id="PS00678">
    <property type="entry name" value="WD_REPEATS_1"/>
    <property type="match status" value="1"/>
</dbReference>
<dbReference type="InterPro" id="IPR001680">
    <property type="entry name" value="WD40_rpt"/>
</dbReference>
<dbReference type="eggNOG" id="KOG0266">
    <property type="taxonomic scope" value="Eukaryota"/>
</dbReference>
<comment type="caution">
    <text evidence="4">The sequence shown here is derived from an EMBL/GenBank/DDBJ whole genome shotgun (WGS) entry which is preliminary data.</text>
</comment>
<keyword evidence="1 3" id="KW-0853">WD repeat</keyword>
<dbReference type="InterPro" id="IPR015943">
    <property type="entry name" value="WD40/YVTN_repeat-like_dom_sf"/>
</dbReference>
<dbReference type="OrthoDB" id="538223at2759"/>
<dbReference type="HOGENOM" id="CLU_000288_57_19_1"/>
<dbReference type="PROSITE" id="PS50082">
    <property type="entry name" value="WD_REPEATS_2"/>
    <property type="match status" value="2"/>
</dbReference>
<feature type="repeat" description="WD" evidence="3">
    <location>
        <begin position="132"/>
        <end position="173"/>
    </location>
</feature>
<dbReference type="PANTHER" id="PTHR19879:SF9">
    <property type="entry name" value="TRANSCRIPTION INITIATION FACTOR TFIID SUBUNIT 5"/>
    <property type="match status" value="1"/>
</dbReference>
<dbReference type="SUPFAM" id="SSF50978">
    <property type="entry name" value="WD40 repeat-like"/>
    <property type="match status" value="1"/>
</dbReference>
<keyword evidence="5" id="KW-1185">Reference proteome</keyword>
<dbReference type="OMA" id="QRERILW"/>
<dbReference type="SMART" id="SM00320">
    <property type="entry name" value="WD40"/>
    <property type="match status" value="2"/>
</dbReference>
<gene>
    <name evidence="4" type="ORF">H072_7347</name>
</gene>
<reference evidence="4 5" key="1">
    <citation type="journal article" date="2013" name="PLoS Genet.">
        <title>Genomic mechanisms accounting for the adaptation to parasitism in nematode-trapping fungi.</title>
        <authorList>
            <person name="Meerupati T."/>
            <person name="Andersson K.M."/>
            <person name="Friman E."/>
            <person name="Kumar D."/>
            <person name="Tunlid A."/>
            <person name="Ahren D."/>
        </authorList>
    </citation>
    <scope>NUCLEOTIDE SEQUENCE [LARGE SCALE GENOMIC DNA]</scope>
    <source>
        <strain evidence="4 5">CBS 200.50</strain>
    </source>
</reference>
<keyword evidence="2" id="KW-0677">Repeat</keyword>
<protein>
    <submittedName>
        <fullName evidence="4">Uncharacterized protein</fullName>
    </submittedName>
</protein>
<accession>S8A7T7</accession>
<evidence type="ECO:0000313" key="4">
    <source>
        <dbReference type="EMBL" id="EPS38874.1"/>
    </source>
</evidence>
<dbReference type="Proteomes" id="UP000015100">
    <property type="component" value="Unassembled WGS sequence"/>
</dbReference>
<proteinExistence type="predicted"/>
<dbReference type="EMBL" id="AQGS01000522">
    <property type="protein sequence ID" value="EPS38874.1"/>
    <property type="molecule type" value="Genomic_DNA"/>
</dbReference>
<evidence type="ECO:0000256" key="3">
    <source>
        <dbReference type="PROSITE-ProRule" id="PRU00221"/>
    </source>
</evidence>
<evidence type="ECO:0000256" key="2">
    <source>
        <dbReference type="ARBA" id="ARBA00022737"/>
    </source>
</evidence>
<sequence>MSEVLKAVAVLKETISTKNGEILLALVQDARRFVIRNQYIISKAPLQLYYSAVAFPPKRSVVRGLFEAGGQLEWARLSQVQDEWDELLQILPDHSGSVYSVAFSPDGKIVASASDDTTVRLWGVTTGQILNSLHHTDSVNSVVFSPDGKTVASASVDSTVRLWDAATGAAIDIHHTDDYLGHLRFSTDGHYIYTHSQSFSITHATNSAIDDEYEHQDQHQEILVEGEWLVRDGQRLVWLPSDYRPECLATANNTICLGHVSGNVSLFKFPTRF</sequence>
<dbReference type="InterPro" id="IPR036322">
    <property type="entry name" value="WD40_repeat_dom_sf"/>
</dbReference>
<dbReference type="PROSITE" id="PS50294">
    <property type="entry name" value="WD_REPEATS_REGION"/>
    <property type="match status" value="2"/>
</dbReference>
<feature type="repeat" description="WD" evidence="3">
    <location>
        <begin position="91"/>
        <end position="132"/>
    </location>
</feature>
<organism evidence="4 5">
    <name type="scientific">Dactylellina haptotyla (strain CBS 200.50)</name>
    <name type="common">Nematode-trapping fungus</name>
    <name type="synonym">Monacrosporium haptotylum</name>
    <dbReference type="NCBI Taxonomy" id="1284197"/>
    <lineage>
        <taxon>Eukaryota</taxon>
        <taxon>Fungi</taxon>
        <taxon>Dikarya</taxon>
        <taxon>Ascomycota</taxon>
        <taxon>Pezizomycotina</taxon>
        <taxon>Orbiliomycetes</taxon>
        <taxon>Orbiliales</taxon>
        <taxon>Orbiliaceae</taxon>
        <taxon>Dactylellina</taxon>
    </lineage>
</organism>